<name>A0AAE2S914_9BACT</name>
<evidence type="ECO:0000313" key="2">
    <source>
        <dbReference type="Proteomes" id="UP000634206"/>
    </source>
</evidence>
<evidence type="ECO:0000313" key="1">
    <source>
        <dbReference type="EMBL" id="MBK1853370.1"/>
    </source>
</evidence>
<comment type="caution">
    <text evidence="1">The sequence shown here is derived from an EMBL/GenBank/DDBJ whole genome shotgun (WGS) entry which is preliminary data.</text>
</comment>
<dbReference type="EMBL" id="JAENIG010000001">
    <property type="protein sequence ID" value="MBK1853370.1"/>
    <property type="molecule type" value="Genomic_DNA"/>
</dbReference>
<dbReference type="Pfam" id="PF10052">
    <property type="entry name" value="DUF2288"/>
    <property type="match status" value="1"/>
</dbReference>
<protein>
    <submittedName>
        <fullName evidence="1">DUF2288 domain-containing protein</fullName>
    </submittedName>
</protein>
<dbReference type="RefSeq" id="WP_309487969.1">
    <property type="nucleotide sequence ID" value="NZ_JAENIG010000001.1"/>
</dbReference>
<reference evidence="1" key="1">
    <citation type="submission" date="2021-01" db="EMBL/GenBank/DDBJ databases">
        <title>Modified the classification status of verrucomicrobia.</title>
        <authorList>
            <person name="Feng X."/>
        </authorList>
    </citation>
    <scope>NUCLEOTIDE SEQUENCE</scope>
    <source>
        <strain evidence="1">5K15</strain>
    </source>
</reference>
<dbReference type="AlphaFoldDB" id="A0AAE2S914"/>
<dbReference type="Proteomes" id="UP000634206">
    <property type="component" value="Unassembled WGS sequence"/>
</dbReference>
<accession>A0AAE2S914</accession>
<sequence>MNTPDQSPEPMKYGILGEDTQNTEEKLKKYTGVVDWPYLEPHYESGALLYVDPSLSITEVGMALTEDDKPKIEGWLKSGDLVKPSAPHKDWWEKNPQSFTALVVSPFVLMQPAP</sequence>
<gene>
    <name evidence="1" type="ORF">JIN83_00210</name>
</gene>
<keyword evidence="2" id="KW-1185">Reference proteome</keyword>
<organism evidence="1 2">
    <name type="scientific">Oceaniferula flava</name>
    <dbReference type="NCBI Taxonomy" id="2800421"/>
    <lineage>
        <taxon>Bacteria</taxon>
        <taxon>Pseudomonadati</taxon>
        <taxon>Verrucomicrobiota</taxon>
        <taxon>Verrucomicrobiia</taxon>
        <taxon>Verrucomicrobiales</taxon>
        <taxon>Verrucomicrobiaceae</taxon>
        <taxon>Oceaniferula</taxon>
    </lineage>
</organism>
<proteinExistence type="predicted"/>
<dbReference type="InterPro" id="IPR018741">
    <property type="entry name" value="DUF2288"/>
</dbReference>